<dbReference type="Proteomes" id="UP000652761">
    <property type="component" value="Unassembled WGS sequence"/>
</dbReference>
<proteinExistence type="predicted"/>
<organism evidence="1 2">
    <name type="scientific">Colocasia esculenta</name>
    <name type="common">Wild taro</name>
    <name type="synonym">Arum esculentum</name>
    <dbReference type="NCBI Taxonomy" id="4460"/>
    <lineage>
        <taxon>Eukaryota</taxon>
        <taxon>Viridiplantae</taxon>
        <taxon>Streptophyta</taxon>
        <taxon>Embryophyta</taxon>
        <taxon>Tracheophyta</taxon>
        <taxon>Spermatophyta</taxon>
        <taxon>Magnoliopsida</taxon>
        <taxon>Liliopsida</taxon>
        <taxon>Araceae</taxon>
        <taxon>Aroideae</taxon>
        <taxon>Colocasieae</taxon>
        <taxon>Colocasia</taxon>
    </lineage>
</organism>
<accession>A0A843WSQ7</accession>
<evidence type="ECO:0000313" key="1">
    <source>
        <dbReference type="EMBL" id="MQM07024.1"/>
    </source>
</evidence>
<dbReference type="AlphaFoldDB" id="A0A843WSQ7"/>
<sequence>MVLEDQKCAVAVDSYKVPIDRRREKSDTRFGYVLYYARSHHIKTLSKTQEKSFFLLLYFNSPDCSKKIHLVRGVEVGVNAYKRSLKIQVQKIKKNTSSGHVSIARKFPVDRYTHPEQTSYWKLKWSSSCQQLKTAYRQIHAACRQPVITCRQIRPFQQDHGSGKPEVCSSCRQL</sequence>
<name>A0A843WSQ7_COLES</name>
<evidence type="ECO:0000313" key="2">
    <source>
        <dbReference type="Proteomes" id="UP000652761"/>
    </source>
</evidence>
<reference evidence="1" key="1">
    <citation type="submission" date="2017-07" db="EMBL/GenBank/DDBJ databases">
        <title>Taro Niue Genome Assembly and Annotation.</title>
        <authorList>
            <person name="Atibalentja N."/>
            <person name="Keating K."/>
            <person name="Fields C.J."/>
        </authorList>
    </citation>
    <scope>NUCLEOTIDE SEQUENCE</scope>
    <source>
        <strain evidence="1">Niue_2</strain>
        <tissue evidence="1">Leaf</tissue>
    </source>
</reference>
<comment type="caution">
    <text evidence="1">The sequence shown here is derived from an EMBL/GenBank/DDBJ whole genome shotgun (WGS) entry which is preliminary data.</text>
</comment>
<protein>
    <submittedName>
        <fullName evidence="1">Uncharacterized protein</fullName>
    </submittedName>
</protein>
<gene>
    <name evidence="1" type="ORF">Taro_039855</name>
</gene>
<dbReference type="EMBL" id="NMUH01003768">
    <property type="protein sequence ID" value="MQM07024.1"/>
    <property type="molecule type" value="Genomic_DNA"/>
</dbReference>
<keyword evidence="2" id="KW-1185">Reference proteome</keyword>